<evidence type="ECO:0000313" key="2">
    <source>
        <dbReference type="Proteomes" id="UP000308600"/>
    </source>
</evidence>
<protein>
    <submittedName>
        <fullName evidence="1">Cytochrome P450</fullName>
    </submittedName>
</protein>
<keyword evidence="2" id="KW-1185">Reference proteome</keyword>
<proteinExistence type="predicted"/>
<dbReference type="Proteomes" id="UP000308600">
    <property type="component" value="Unassembled WGS sequence"/>
</dbReference>
<organism evidence="1 2">
    <name type="scientific">Pluteus cervinus</name>
    <dbReference type="NCBI Taxonomy" id="181527"/>
    <lineage>
        <taxon>Eukaryota</taxon>
        <taxon>Fungi</taxon>
        <taxon>Dikarya</taxon>
        <taxon>Basidiomycota</taxon>
        <taxon>Agaricomycotina</taxon>
        <taxon>Agaricomycetes</taxon>
        <taxon>Agaricomycetidae</taxon>
        <taxon>Agaricales</taxon>
        <taxon>Pluteineae</taxon>
        <taxon>Pluteaceae</taxon>
        <taxon>Pluteus</taxon>
    </lineage>
</organism>
<evidence type="ECO:0000313" key="1">
    <source>
        <dbReference type="EMBL" id="TFK66281.1"/>
    </source>
</evidence>
<dbReference type="EMBL" id="ML208410">
    <property type="protein sequence ID" value="TFK66281.1"/>
    <property type="molecule type" value="Genomic_DNA"/>
</dbReference>
<gene>
    <name evidence="1" type="ORF">BDN72DRAFT_156214</name>
</gene>
<reference evidence="1 2" key="1">
    <citation type="journal article" date="2019" name="Nat. Ecol. Evol.">
        <title>Megaphylogeny resolves global patterns of mushroom evolution.</title>
        <authorList>
            <person name="Varga T."/>
            <person name="Krizsan K."/>
            <person name="Foldi C."/>
            <person name="Dima B."/>
            <person name="Sanchez-Garcia M."/>
            <person name="Sanchez-Ramirez S."/>
            <person name="Szollosi G.J."/>
            <person name="Szarkandi J.G."/>
            <person name="Papp V."/>
            <person name="Albert L."/>
            <person name="Andreopoulos W."/>
            <person name="Angelini C."/>
            <person name="Antonin V."/>
            <person name="Barry K.W."/>
            <person name="Bougher N.L."/>
            <person name="Buchanan P."/>
            <person name="Buyck B."/>
            <person name="Bense V."/>
            <person name="Catcheside P."/>
            <person name="Chovatia M."/>
            <person name="Cooper J."/>
            <person name="Damon W."/>
            <person name="Desjardin D."/>
            <person name="Finy P."/>
            <person name="Geml J."/>
            <person name="Haridas S."/>
            <person name="Hughes K."/>
            <person name="Justo A."/>
            <person name="Karasinski D."/>
            <person name="Kautmanova I."/>
            <person name="Kiss B."/>
            <person name="Kocsube S."/>
            <person name="Kotiranta H."/>
            <person name="LaButti K.M."/>
            <person name="Lechner B.E."/>
            <person name="Liimatainen K."/>
            <person name="Lipzen A."/>
            <person name="Lukacs Z."/>
            <person name="Mihaltcheva S."/>
            <person name="Morgado L.N."/>
            <person name="Niskanen T."/>
            <person name="Noordeloos M.E."/>
            <person name="Ohm R.A."/>
            <person name="Ortiz-Santana B."/>
            <person name="Ovrebo C."/>
            <person name="Racz N."/>
            <person name="Riley R."/>
            <person name="Savchenko A."/>
            <person name="Shiryaev A."/>
            <person name="Soop K."/>
            <person name="Spirin V."/>
            <person name="Szebenyi C."/>
            <person name="Tomsovsky M."/>
            <person name="Tulloss R.E."/>
            <person name="Uehling J."/>
            <person name="Grigoriev I.V."/>
            <person name="Vagvolgyi C."/>
            <person name="Papp T."/>
            <person name="Martin F.M."/>
            <person name="Miettinen O."/>
            <person name="Hibbett D.S."/>
            <person name="Nagy L.G."/>
        </authorList>
    </citation>
    <scope>NUCLEOTIDE SEQUENCE [LARGE SCALE GENOMIC DNA]</scope>
    <source>
        <strain evidence="1 2">NL-1719</strain>
    </source>
</reference>
<sequence length="131" mass="14719">MKDITLSDGTVVPKGHVISVPSQAIHLDERLYPNPHEFQGFRFSDMRDSEGEGTKHQAVTLGPDWTTFGGGKHACPGRFFSINEVKAMLAYVLLNYDVKIEGGERPKTLWLGTANIPNQTAHLLFRRRKQQ</sequence>
<accession>A0ACD3AL72</accession>
<name>A0ACD3AL72_9AGAR</name>